<evidence type="ECO:0000256" key="7">
    <source>
        <dbReference type="SAM" id="Phobius"/>
    </source>
</evidence>
<evidence type="ECO:0000256" key="2">
    <source>
        <dbReference type="ARBA" id="ARBA00022448"/>
    </source>
</evidence>
<dbReference type="GO" id="GO:0001401">
    <property type="term" value="C:SAM complex"/>
    <property type="evidence" value="ECO:0007669"/>
    <property type="project" value="InterPro"/>
</dbReference>
<proteinExistence type="predicted"/>
<sequence length="379" mass="42380">MSQDTPSKKLVVYVWPGQWELPSFDPFCLATILYLQLAIPEQFTVSQCSDPDVSPNGQLPFLVHDEQLVVSFPSIIKYVVGLGNSDPLAYPNANLDGSLGQLEKAQKQAWCAHVNSDLGDLVYHMLYSVHENWVEVTHPALASMLPVPQRYYVPDRIRSLYKPRLETSGLWSHHMNGKKIEKNIKSLSLKPTLSTPAFTQVFEQEKVAEKARSTLSIYQRLLGSKVFVYQHFPTSLDVILAAHILLLIKPPYPSAVLKDLVKDSFPTLALHAQRIYERTIGPSHPVAGTKYGAISVGMPTSLKVPECKRKIKSPEDIYYDRMRWAFFGLSIGSLAAYLVVVGAPVLKQLKLVQAQPRSVNDIGVDLEDAEDLGSRLERT</sequence>
<keyword evidence="4" id="KW-0653">Protein transport</keyword>
<dbReference type="OrthoDB" id="5835136at2759"/>
<keyword evidence="3" id="KW-1000">Mitochondrion outer membrane</keyword>
<dbReference type="GO" id="GO:0015031">
    <property type="term" value="P:protein transport"/>
    <property type="evidence" value="ECO:0007669"/>
    <property type="project" value="UniProtKB-KW"/>
</dbReference>
<evidence type="ECO:0000313" key="11">
    <source>
        <dbReference type="Proteomes" id="UP000054477"/>
    </source>
</evidence>
<dbReference type="Pfam" id="PF17171">
    <property type="entry name" value="GST_C_6"/>
    <property type="match status" value="1"/>
</dbReference>
<dbReference type="HOGENOM" id="CLU_032751_2_0_1"/>
<keyword evidence="6 7" id="KW-0472">Membrane</keyword>
<comment type="subcellular location">
    <subcellularLocation>
        <location evidence="1">Mitochondrion outer membrane</location>
    </subcellularLocation>
</comment>
<evidence type="ECO:0000256" key="5">
    <source>
        <dbReference type="ARBA" id="ARBA00023128"/>
    </source>
</evidence>
<dbReference type="AlphaFoldDB" id="A0A0C9YCV9"/>
<dbReference type="CDD" id="cd03054">
    <property type="entry name" value="GST_N_Metaxin"/>
    <property type="match status" value="1"/>
</dbReference>
<keyword evidence="5" id="KW-0496">Mitochondrion</keyword>
<evidence type="ECO:0000259" key="9">
    <source>
        <dbReference type="Pfam" id="PF17171"/>
    </source>
</evidence>
<reference evidence="10 11" key="1">
    <citation type="submission" date="2014-04" db="EMBL/GenBank/DDBJ databases">
        <authorList>
            <consortium name="DOE Joint Genome Institute"/>
            <person name="Kuo A."/>
            <person name="Kohler A."/>
            <person name="Nagy L.G."/>
            <person name="Floudas D."/>
            <person name="Copeland A."/>
            <person name="Barry K.W."/>
            <person name="Cichocki N."/>
            <person name="Veneault-Fourrey C."/>
            <person name="LaButti K."/>
            <person name="Lindquist E.A."/>
            <person name="Lipzen A."/>
            <person name="Lundell T."/>
            <person name="Morin E."/>
            <person name="Murat C."/>
            <person name="Sun H."/>
            <person name="Tunlid A."/>
            <person name="Henrissat B."/>
            <person name="Grigoriev I.V."/>
            <person name="Hibbett D.S."/>
            <person name="Martin F."/>
            <person name="Nordberg H.P."/>
            <person name="Cantor M.N."/>
            <person name="Hua S.X."/>
        </authorList>
    </citation>
    <scope>NUCLEOTIDE SEQUENCE [LARGE SCALE GENOMIC DNA]</scope>
    <source>
        <strain evidence="10 11">LaAM-08-1</strain>
    </source>
</reference>
<evidence type="ECO:0000256" key="1">
    <source>
        <dbReference type="ARBA" id="ARBA00004294"/>
    </source>
</evidence>
<evidence type="ECO:0000256" key="3">
    <source>
        <dbReference type="ARBA" id="ARBA00022787"/>
    </source>
</evidence>
<dbReference type="Proteomes" id="UP000054477">
    <property type="component" value="Unassembled WGS sequence"/>
</dbReference>
<keyword evidence="2" id="KW-0813">Transport</keyword>
<keyword evidence="7" id="KW-0812">Transmembrane</keyword>
<dbReference type="EMBL" id="KN838543">
    <property type="protein sequence ID" value="KIK08212.1"/>
    <property type="molecule type" value="Genomic_DNA"/>
</dbReference>
<dbReference type="STRING" id="1095629.A0A0C9YCV9"/>
<keyword evidence="11" id="KW-1185">Reference proteome</keyword>
<dbReference type="GO" id="GO:0007005">
    <property type="term" value="P:mitochondrion organization"/>
    <property type="evidence" value="ECO:0007669"/>
    <property type="project" value="TreeGrafter"/>
</dbReference>
<reference evidence="11" key="2">
    <citation type="submission" date="2015-01" db="EMBL/GenBank/DDBJ databases">
        <title>Evolutionary Origins and Diversification of the Mycorrhizal Mutualists.</title>
        <authorList>
            <consortium name="DOE Joint Genome Institute"/>
            <consortium name="Mycorrhizal Genomics Consortium"/>
            <person name="Kohler A."/>
            <person name="Kuo A."/>
            <person name="Nagy L.G."/>
            <person name="Floudas D."/>
            <person name="Copeland A."/>
            <person name="Barry K.W."/>
            <person name="Cichocki N."/>
            <person name="Veneault-Fourrey C."/>
            <person name="LaButti K."/>
            <person name="Lindquist E.A."/>
            <person name="Lipzen A."/>
            <person name="Lundell T."/>
            <person name="Morin E."/>
            <person name="Murat C."/>
            <person name="Riley R."/>
            <person name="Ohm R."/>
            <person name="Sun H."/>
            <person name="Tunlid A."/>
            <person name="Henrissat B."/>
            <person name="Grigoriev I.V."/>
            <person name="Hibbett D.S."/>
            <person name="Martin F."/>
        </authorList>
    </citation>
    <scope>NUCLEOTIDE SEQUENCE [LARGE SCALE GENOMIC DNA]</scope>
    <source>
        <strain evidence="11">LaAM-08-1</strain>
    </source>
</reference>
<evidence type="ECO:0000256" key="4">
    <source>
        <dbReference type="ARBA" id="ARBA00022927"/>
    </source>
</evidence>
<dbReference type="InterPro" id="IPR019564">
    <property type="entry name" value="Sam37/metaxin_N"/>
</dbReference>
<name>A0A0C9YCV9_9AGAR</name>
<dbReference type="PANTHER" id="PTHR12289">
    <property type="entry name" value="METAXIN RELATED"/>
    <property type="match status" value="1"/>
</dbReference>
<accession>A0A0C9YCV9</accession>
<feature type="domain" description="Metaxin glutathione S-transferase" evidence="9">
    <location>
        <begin position="214"/>
        <end position="275"/>
    </location>
</feature>
<evidence type="ECO:0000313" key="10">
    <source>
        <dbReference type="EMBL" id="KIK08212.1"/>
    </source>
</evidence>
<protein>
    <recommendedName>
        <fullName evidence="12">Mitochondrial outer membrane transport complex Sam37/metaxin N-terminal domain-containing protein</fullName>
    </recommendedName>
</protein>
<evidence type="ECO:0008006" key="12">
    <source>
        <dbReference type="Google" id="ProtNLM"/>
    </source>
</evidence>
<gene>
    <name evidence="10" type="ORF">K443DRAFT_587716</name>
</gene>
<evidence type="ECO:0000259" key="8">
    <source>
        <dbReference type="Pfam" id="PF10568"/>
    </source>
</evidence>
<dbReference type="InterPro" id="IPR050931">
    <property type="entry name" value="Mito_Protein_Transport_Metaxin"/>
</dbReference>
<organism evidence="10 11">
    <name type="scientific">Laccaria amethystina LaAM-08-1</name>
    <dbReference type="NCBI Taxonomy" id="1095629"/>
    <lineage>
        <taxon>Eukaryota</taxon>
        <taxon>Fungi</taxon>
        <taxon>Dikarya</taxon>
        <taxon>Basidiomycota</taxon>
        <taxon>Agaricomycotina</taxon>
        <taxon>Agaricomycetes</taxon>
        <taxon>Agaricomycetidae</taxon>
        <taxon>Agaricales</taxon>
        <taxon>Agaricineae</taxon>
        <taxon>Hydnangiaceae</taxon>
        <taxon>Laccaria</taxon>
    </lineage>
</organism>
<dbReference type="InterPro" id="IPR033468">
    <property type="entry name" value="Metaxin_GST"/>
</dbReference>
<feature type="domain" description="Mitochondrial outer membrane transport complex Sam37/metaxin N-terminal" evidence="8">
    <location>
        <begin position="28"/>
        <end position="158"/>
    </location>
</feature>
<feature type="transmembrane region" description="Helical" evidence="7">
    <location>
        <begin position="324"/>
        <end position="346"/>
    </location>
</feature>
<dbReference type="Pfam" id="PF10568">
    <property type="entry name" value="Tom37"/>
    <property type="match status" value="1"/>
</dbReference>
<keyword evidence="7" id="KW-1133">Transmembrane helix</keyword>
<dbReference type="PANTHER" id="PTHR12289:SF41">
    <property type="entry name" value="FAILED AXON CONNECTIONS-RELATED"/>
    <property type="match status" value="1"/>
</dbReference>
<evidence type="ECO:0000256" key="6">
    <source>
        <dbReference type="ARBA" id="ARBA00023136"/>
    </source>
</evidence>